<organism evidence="4">
    <name type="scientific">Serpula lacrymans var. lacrymans (strain S7.3)</name>
    <name type="common">Dry rot fungus</name>
    <dbReference type="NCBI Taxonomy" id="936435"/>
    <lineage>
        <taxon>Eukaryota</taxon>
        <taxon>Fungi</taxon>
        <taxon>Dikarya</taxon>
        <taxon>Basidiomycota</taxon>
        <taxon>Agaricomycotina</taxon>
        <taxon>Agaricomycetes</taxon>
        <taxon>Agaricomycetidae</taxon>
        <taxon>Boletales</taxon>
        <taxon>Coniophorineae</taxon>
        <taxon>Serpulaceae</taxon>
        <taxon>Serpula</taxon>
    </lineage>
</organism>
<feature type="transmembrane region" description="Helical" evidence="1">
    <location>
        <begin position="72"/>
        <end position="89"/>
    </location>
</feature>
<protein>
    <recommendedName>
        <fullName evidence="2">DUF6533 domain-containing protein</fullName>
    </recommendedName>
</protein>
<keyword evidence="1" id="KW-0472">Membrane</keyword>
<dbReference type="Pfam" id="PF20151">
    <property type="entry name" value="DUF6533"/>
    <property type="match status" value="1"/>
</dbReference>
<name>F8QE48_SERL3</name>
<feature type="transmembrane region" description="Helical" evidence="1">
    <location>
        <begin position="142"/>
        <end position="163"/>
    </location>
</feature>
<accession>F8QE48</accession>
<keyword evidence="1" id="KW-0812">Transmembrane</keyword>
<dbReference type="InParanoid" id="F8QE48"/>
<reference evidence="4" key="1">
    <citation type="journal article" date="2011" name="Science">
        <title>The plant cell wall-decomposing machinery underlies the functional diversity of forest fungi.</title>
        <authorList>
            <person name="Eastwood D.C."/>
            <person name="Floudas D."/>
            <person name="Binder M."/>
            <person name="Majcherczyk A."/>
            <person name="Schneider P."/>
            <person name="Aerts A."/>
            <person name="Asiegbu F.O."/>
            <person name="Baker S.E."/>
            <person name="Barry K."/>
            <person name="Bendiksby M."/>
            <person name="Blumentritt M."/>
            <person name="Coutinho P.M."/>
            <person name="Cullen D."/>
            <person name="de Vries R.P."/>
            <person name="Gathman A."/>
            <person name="Goodell B."/>
            <person name="Henrissat B."/>
            <person name="Ihrmark K."/>
            <person name="Kauserud H."/>
            <person name="Kohler A."/>
            <person name="LaButti K."/>
            <person name="Lapidus A."/>
            <person name="Lavin J.L."/>
            <person name="Lee Y.-H."/>
            <person name="Lindquist E."/>
            <person name="Lilly W."/>
            <person name="Lucas S."/>
            <person name="Morin E."/>
            <person name="Murat C."/>
            <person name="Oguiza J.A."/>
            <person name="Park J."/>
            <person name="Pisabarro A.G."/>
            <person name="Riley R."/>
            <person name="Rosling A."/>
            <person name="Salamov A."/>
            <person name="Schmidt O."/>
            <person name="Schmutz J."/>
            <person name="Skrede I."/>
            <person name="Stenlid J."/>
            <person name="Wiebenga A."/>
            <person name="Xie X."/>
            <person name="Kuees U."/>
            <person name="Hibbett D.S."/>
            <person name="Hoffmeister D."/>
            <person name="Hoegberg N."/>
            <person name="Martin F."/>
            <person name="Grigoriev I.V."/>
            <person name="Watkinson S.C."/>
        </authorList>
    </citation>
    <scope>NUCLEOTIDE SEQUENCE [LARGE SCALE GENOMIC DNA]</scope>
    <source>
        <strain evidence="4">strain S7.3</strain>
    </source>
</reference>
<gene>
    <name evidence="3" type="ORF">SERLA73DRAFT_145564</name>
</gene>
<feature type="domain" description="DUF6533" evidence="2">
    <location>
        <begin position="29"/>
        <end position="75"/>
    </location>
</feature>
<evidence type="ECO:0000313" key="3">
    <source>
        <dbReference type="EMBL" id="EGN93423.1"/>
    </source>
</evidence>
<evidence type="ECO:0000256" key="1">
    <source>
        <dbReference type="SAM" id="Phobius"/>
    </source>
</evidence>
<dbReference type="Proteomes" id="UP000008063">
    <property type="component" value="Unassembled WGS sequence"/>
</dbReference>
<dbReference type="AlphaFoldDB" id="F8QE48"/>
<feature type="transmembrane region" description="Helical" evidence="1">
    <location>
        <begin position="101"/>
        <end position="122"/>
    </location>
</feature>
<proteinExistence type="predicted"/>
<evidence type="ECO:0000259" key="2">
    <source>
        <dbReference type="Pfam" id="PF20151"/>
    </source>
</evidence>
<sequence>MAFTLNRNITPEELLADTQIMRNATWTRYLSLAGLVVLLYDHTLTFGMEVQFMWKSTPNQTATKILFLCNRYFVPVVLLVLAHSMCGFLPVEHHYDDKGCAILMTISSSLAIISMGVENFLILTRVTALWDHNKMATRLMLILYTLSYGCTVITSVITILHISDGFVYSRVGRLCVSTKTSPELVAIWIAPVCKRFSLFFYFTDA</sequence>
<dbReference type="InterPro" id="IPR045340">
    <property type="entry name" value="DUF6533"/>
</dbReference>
<dbReference type="EMBL" id="GL945492">
    <property type="protein sequence ID" value="EGN93423.1"/>
    <property type="molecule type" value="Genomic_DNA"/>
</dbReference>
<evidence type="ECO:0000313" key="4">
    <source>
        <dbReference type="Proteomes" id="UP000008063"/>
    </source>
</evidence>
<keyword evidence="1" id="KW-1133">Transmembrane helix</keyword>
<keyword evidence="4" id="KW-1185">Reference proteome</keyword>
<dbReference type="HOGENOM" id="CLU_1338223_0_0_1"/>
<dbReference type="OrthoDB" id="3251775at2759"/>